<feature type="transmembrane region" description="Helical" evidence="11">
    <location>
        <begin position="77"/>
        <end position="96"/>
    </location>
</feature>
<gene>
    <name evidence="13" type="ORF">FP026_08320</name>
</gene>
<feature type="transmembrane region" description="Helical" evidence="11">
    <location>
        <begin position="258"/>
        <end position="275"/>
    </location>
</feature>
<dbReference type="Pfam" id="PF06537">
    <property type="entry name" value="DHOR"/>
    <property type="match status" value="1"/>
</dbReference>
<dbReference type="OrthoDB" id="5393513at2"/>
<dbReference type="Gene3D" id="1.10.760.10">
    <property type="entry name" value="Cytochrome c-like domain"/>
    <property type="match status" value="1"/>
</dbReference>
<name>A0A5B0W847_RHITR</name>
<dbReference type="GO" id="GO:0009055">
    <property type="term" value="F:electron transfer activity"/>
    <property type="evidence" value="ECO:0007669"/>
    <property type="project" value="InterPro"/>
</dbReference>
<organism evidence="13 14">
    <name type="scientific">Rhizobium tropici</name>
    <dbReference type="NCBI Taxonomy" id="398"/>
    <lineage>
        <taxon>Bacteria</taxon>
        <taxon>Pseudomonadati</taxon>
        <taxon>Pseudomonadota</taxon>
        <taxon>Alphaproteobacteria</taxon>
        <taxon>Hyphomicrobiales</taxon>
        <taxon>Rhizobiaceae</taxon>
        <taxon>Rhizobium/Agrobacterium group</taxon>
        <taxon>Rhizobium</taxon>
    </lineage>
</organism>
<dbReference type="PANTHER" id="PTHR30106:SF2">
    <property type="entry name" value="UPF0324 INNER MEMBRANE PROTEIN YEIH"/>
    <property type="match status" value="1"/>
</dbReference>
<evidence type="ECO:0000256" key="10">
    <source>
        <dbReference type="PROSITE-ProRule" id="PRU00433"/>
    </source>
</evidence>
<evidence type="ECO:0000256" key="3">
    <source>
        <dbReference type="ARBA" id="ARBA00022475"/>
    </source>
</evidence>
<evidence type="ECO:0000313" key="14">
    <source>
        <dbReference type="Proteomes" id="UP000323608"/>
    </source>
</evidence>
<feature type="domain" description="Cytochrome c" evidence="12">
    <location>
        <begin position="358"/>
        <end position="475"/>
    </location>
</feature>
<dbReference type="Pfam" id="PF03601">
    <property type="entry name" value="Cons_hypoth698"/>
    <property type="match status" value="1"/>
</dbReference>
<feature type="transmembrane region" description="Helical" evidence="11">
    <location>
        <begin position="161"/>
        <end position="184"/>
    </location>
</feature>
<feature type="transmembrane region" description="Helical" evidence="11">
    <location>
        <begin position="16"/>
        <end position="35"/>
    </location>
</feature>
<protein>
    <submittedName>
        <fullName evidence="13">Putative sulfate exporter family transporter</fullName>
    </submittedName>
</protein>
<dbReference type="GO" id="GO:0005886">
    <property type="term" value="C:plasma membrane"/>
    <property type="evidence" value="ECO:0007669"/>
    <property type="project" value="UniProtKB-SubCell"/>
</dbReference>
<evidence type="ECO:0000259" key="12">
    <source>
        <dbReference type="PROSITE" id="PS51007"/>
    </source>
</evidence>
<dbReference type="GO" id="GO:0020037">
    <property type="term" value="F:heme binding"/>
    <property type="evidence" value="ECO:0007669"/>
    <property type="project" value="InterPro"/>
</dbReference>
<feature type="transmembrane region" description="Helical" evidence="11">
    <location>
        <begin position="226"/>
        <end position="246"/>
    </location>
</feature>
<evidence type="ECO:0000256" key="5">
    <source>
        <dbReference type="ARBA" id="ARBA00022692"/>
    </source>
</evidence>
<dbReference type="PANTHER" id="PTHR30106">
    <property type="entry name" value="INNER MEMBRANE PROTEIN YEIH-RELATED"/>
    <property type="match status" value="1"/>
</dbReference>
<evidence type="ECO:0000256" key="1">
    <source>
        <dbReference type="ARBA" id="ARBA00004651"/>
    </source>
</evidence>
<keyword evidence="8 10" id="KW-0408">Iron</keyword>
<evidence type="ECO:0000256" key="4">
    <source>
        <dbReference type="ARBA" id="ARBA00022617"/>
    </source>
</evidence>
<feature type="transmembrane region" description="Helical" evidence="11">
    <location>
        <begin position="287"/>
        <end position="306"/>
    </location>
</feature>
<dbReference type="GO" id="GO:0046872">
    <property type="term" value="F:metal ion binding"/>
    <property type="evidence" value="ECO:0007669"/>
    <property type="project" value="UniProtKB-KW"/>
</dbReference>
<evidence type="ECO:0000256" key="6">
    <source>
        <dbReference type="ARBA" id="ARBA00022723"/>
    </source>
</evidence>
<evidence type="ECO:0000256" key="7">
    <source>
        <dbReference type="ARBA" id="ARBA00022989"/>
    </source>
</evidence>
<feature type="transmembrane region" description="Helical" evidence="11">
    <location>
        <begin position="318"/>
        <end position="342"/>
    </location>
</feature>
<reference evidence="13 14" key="1">
    <citation type="submission" date="2019-07" db="EMBL/GenBank/DDBJ databases">
        <title>The Draft Genome Sequence of Rhizobium tropici SARCC-755 Associated with Superior Nodulation on Pigeonpea (Cajanus cajan (L.) Millsp.).</title>
        <authorList>
            <person name="Bopape F.L."/>
            <person name="Hassen A.I."/>
            <person name="Swanevelder Z.H."/>
            <person name="Gwata E.T."/>
        </authorList>
    </citation>
    <scope>NUCLEOTIDE SEQUENCE [LARGE SCALE GENOMIC DNA]</scope>
    <source>
        <strain evidence="13 14">SARCC-755</strain>
    </source>
</reference>
<keyword evidence="5 11" id="KW-0812">Transmembrane</keyword>
<dbReference type="InterPro" id="IPR018383">
    <property type="entry name" value="UPF0324_pro"/>
</dbReference>
<dbReference type="SUPFAM" id="SSF46626">
    <property type="entry name" value="Cytochrome c"/>
    <property type="match status" value="1"/>
</dbReference>
<comment type="caution">
    <text evidence="13">The sequence shown here is derived from an EMBL/GenBank/DDBJ whole genome shotgun (WGS) entry which is preliminary data.</text>
</comment>
<dbReference type="RefSeq" id="WP_149634164.1">
    <property type="nucleotide sequence ID" value="NZ_VNIP01000005.1"/>
</dbReference>
<proteinExistence type="inferred from homology"/>
<dbReference type="EMBL" id="VNIP01000005">
    <property type="protein sequence ID" value="KAA1183093.1"/>
    <property type="molecule type" value="Genomic_DNA"/>
</dbReference>
<evidence type="ECO:0000256" key="8">
    <source>
        <dbReference type="ARBA" id="ARBA00023004"/>
    </source>
</evidence>
<dbReference type="AlphaFoldDB" id="A0A5B0W847"/>
<dbReference type="InterPro" id="IPR036909">
    <property type="entry name" value="Cyt_c-like_dom_sf"/>
</dbReference>
<dbReference type="InterPro" id="IPR009056">
    <property type="entry name" value="Cyt_c-like_dom"/>
</dbReference>
<keyword evidence="3" id="KW-1003">Cell membrane</keyword>
<keyword evidence="4 10" id="KW-0349">Heme</keyword>
<keyword evidence="7 11" id="KW-1133">Transmembrane helix</keyword>
<comment type="subcellular location">
    <subcellularLocation>
        <location evidence="1">Cell membrane</location>
        <topology evidence="1">Multi-pass membrane protein</topology>
    </subcellularLocation>
</comment>
<keyword evidence="9 11" id="KW-0472">Membrane</keyword>
<comment type="similarity">
    <text evidence="2">Belongs to the UPF0324 family.</text>
</comment>
<sequence length="475" mass="50593">MTLATTAFDAPRAIRLSFPGLVVAALCALAAGWIAGGLGEPLSRNPVLVAMLLGLALGNCFTTPEALLPGLDFTKRYLLRLAVILIGFRITINLLLDLGAAPLLIALFELILVLCLVYMVGRKVLRLEPEFALLTAIGCAVCGAAAILSASAILRSRDRNAGIAIALITLAGTVSLLVYPVLFLAGWLPQLDDRTFGIFVGASIFELAQVYGASHAVSEGALNTATLVKLTKVLMLIPLLLVFGVFARRKSGGGGMPIPVPWFVLGFGAVVFLNSHMTLDPRIRGPIIDFDQFLFMMVMAALGLTTRLTRLTEVGGPWRLVAIGGFGVVISAAITYAALGLLSANGTKTASRTTESRMLADPGGRLFSNIGCSKCHVPALLGRQGEVPLYSDLLLHDMGGALDDKILQGDAIGSEWRTTPLIDLHLRTRYLHDNRAESLADAIFAHGGEAKIVRDRFFALNDADRHAILEFAGKL</sequence>
<evidence type="ECO:0000313" key="13">
    <source>
        <dbReference type="EMBL" id="KAA1183093.1"/>
    </source>
</evidence>
<feature type="transmembrane region" description="Helical" evidence="11">
    <location>
        <begin position="133"/>
        <end position="154"/>
    </location>
</feature>
<evidence type="ECO:0000256" key="2">
    <source>
        <dbReference type="ARBA" id="ARBA00007977"/>
    </source>
</evidence>
<feature type="transmembrane region" description="Helical" evidence="11">
    <location>
        <begin position="103"/>
        <end position="121"/>
    </location>
</feature>
<dbReference type="PROSITE" id="PS51007">
    <property type="entry name" value="CYTC"/>
    <property type="match status" value="1"/>
</dbReference>
<evidence type="ECO:0000256" key="11">
    <source>
        <dbReference type="SAM" id="Phobius"/>
    </source>
</evidence>
<dbReference type="InterPro" id="IPR010538">
    <property type="entry name" value="DHOR"/>
</dbReference>
<evidence type="ECO:0000256" key="9">
    <source>
        <dbReference type="ARBA" id="ARBA00023136"/>
    </source>
</evidence>
<keyword evidence="6 10" id="KW-0479">Metal-binding</keyword>
<accession>A0A5B0W847</accession>
<dbReference type="Proteomes" id="UP000323608">
    <property type="component" value="Unassembled WGS sequence"/>
</dbReference>
<feature type="transmembrane region" description="Helical" evidence="11">
    <location>
        <begin position="196"/>
        <end position="214"/>
    </location>
</feature>